<evidence type="ECO:0000313" key="3">
    <source>
        <dbReference type="EMBL" id="MEQ3549147.1"/>
    </source>
</evidence>
<accession>A0ABV1K3W2</accession>
<dbReference type="SUPFAM" id="SSF46785">
    <property type="entry name" value="Winged helix' DNA-binding domain"/>
    <property type="match status" value="1"/>
</dbReference>
<protein>
    <submittedName>
        <fullName evidence="3">Helix-turn-helix domain-containing protein</fullName>
    </submittedName>
</protein>
<evidence type="ECO:0000256" key="1">
    <source>
        <dbReference type="ARBA" id="ARBA00006479"/>
    </source>
</evidence>
<dbReference type="Proteomes" id="UP001494902">
    <property type="component" value="Unassembled WGS sequence"/>
</dbReference>
<dbReference type="Gene3D" id="3.30.420.40">
    <property type="match status" value="3"/>
</dbReference>
<dbReference type="EMBL" id="JBEDNQ010000001">
    <property type="protein sequence ID" value="MEQ3549147.1"/>
    <property type="molecule type" value="Genomic_DNA"/>
</dbReference>
<sequence length="378" mass="37240">MDARGRITAGELRRHHLSVVLETVLRHAPISRADVAGRTGLTRSTVSGLVAELLDGGLLRDAGTGRPAGSGRPGHRLVPDPAGPVGIGLRIEDDGVGGCLVDLAGRTGARQWRRVALAVAGPVAAARAVRPVLRELLLAAAGGDRPAAGIVVAVPGVVGADRSTVRTAPALGWSDVDFGALLAVEARTVGADGIALSVRCGVTLAAAADGAPSRGAAPRPRGAASSDGAAPGTVVYVGGRSEVGVVLLRDGVPCAGDSAIRFGHLTARRGGAACSCGRRGCVAAETGPDVPPARAGRALGGALAAFAAPLDPDAVVLGGRFAAAGAEFCTAVGAELARHGVPAERLHRSTPAPGTTLRGAGGSALSGLVADPGAWTPA</sequence>
<comment type="similarity">
    <text evidence="1">Belongs to the ROK (NagC/XylR) family.</text>
</comment>
<dbReference type="PANTHER" id="PTHR18964">
    <property type="entry name" value="ROK (REPRESSOR, ORF, KINASE) FAMILY"/>
    <property type="match status" value="1"/>
</dbReference>
<keyword evidence="4" id="KW-1185">Reference proteome</keyword>
<organism evidence="3 4">
    <name type="scientific">Pseudonocardia nematodicida</name>
    <dbReference type="NCBI Taxonomy" id="1206997"/>
    <lineage>
        <taxon>Bacteria</taxon>
        <taxon>Bacillati</taxon>
        <taxon>Actinomycetota</taxon>
        <taxon>Actinomycetes</taxon>
        <taxon>Pseudonocardiales</taxon>
        <taxon>Pseudonocardiaceae</taxon>
        <taxon>Pseudonocardia</taxon>
    </lineage>
</organism>
<dbReference type="PANTHER" id="PTHR18964:SF149">
    <property type="entry name" value="BIFUNCTIONAL UDP-N-ACETYLGLUCOSAMINE 2-EPIMERASE_N-ACETYLMANNOSAMINE KINASE"/>
    <property type="match status" value="1"/>
</dbReference>
<dbReference type="InterPro" id="IPR036390">
    <property type="entry name" value="WH_DNA-bd_sf"/>
</dbReference>
<dbReference type="InterPro" id="IPR000600">
    <property type="entry name" value="ROK"/>
</dbReference>
<dbReference type="SUPFAM" id="SSF53067">
    <property type="entry name" value="Actin-like ATPase domain"/>
    <property type="match status" value="2"/>
</dbReference>
<dbReference type="InterPro" id="IPR036388">
    <property type="entry name" value="WH-like_DNA-bd_sf"/>
</dbReference>
<dbReference type="InterPro" id="IPR043129">
    <property type="entry name" value="ATPase_NBD"/>
</dbReference>
<dbReference type="Gene3D" id="1.10.10.10">
    <property type="entry name" value="Winged helix-like DNA-binding domain superfamily/Winged helix DNA-binding domain"/>
    <property type="match status" value="1"/>
</dbReference>
<gene>
    <name evidence="3" type="ORF">WIS52_01580</name>
</gene>
<dbReference type="RefSeq" id="WP_349296237.1">
    <property type="nucleotide sequence ID" value="NZ_JBEDNQ010000001.1"/>
</dbReference>
<name>A0ABV1K3W2_9PSEU</name>
<reference evidence="3 4" key="1">
    <citation type="submission" date="2024-03" db="EMBL/GenBank/DDBJ databases">
        <title>Draft genome sequence of Pseudonocardia nematodicida JCM 31783.</title>
        <authorList>
            <person name="Butdee W."/>
            <person name="Duangmal K."/>
        </authorList>
    </citation>
    <scope>NUCLEOTIDE SEQUENCE [LARGE SCALE GENOMIC DNA]</scope>
    <source>
        <strain evidence="3 4">JCM 31783</strain>
    </source>
</reference>
<feature type="domain" description="HTH marR-type" evidence="2">
    <location>
        <begin position="20"/>
        <end position="66"/>
    </location>
</feature>
<proteinExistence type="inferred from homology"/>
<evidence type="ECO:0000259" key="2">
    <source>
        <dbReference type="Pfam" id="PF12802"/>
    </source>
</evidence>
<evidence type="ECO:0000313" key="4">
    <source>
        <dbReference type="Proteomes" id="UP001494902"/>
    </source>
</evidence>
<comment type="caution">
    <text evidence="3">The sequence shown here is derived from an EMBL/GenBank/DDBJ whole genome shotgun (WGS) entry which is preliminary data.</text>
</comment>
<dbReference type="Pfam" id="PF12802">
    <property type="entry name" value="MarR_2"/>
    <property type="match status" value="1"/>
</dbReference>
<dbReference type="InterPro" id="IPR000835">
    <property type="entry name" value="HTH_MarR-typ"/>
</dbReference>